<keyword evidence="2" id="KW-0472">Membrane</keyword>
<dbReference type="GO" id="GO:0016780">
    <property type="term" value="F:phosphotransferase activity, for other substituted phosphate groups"/>
    <property type="evidence" value="ECO:0007669"/>
    <property type="project" value="TreeGrafter"/>
</dbReference>
<name>A0A2U2B4M4_9BACT</name>
<keyword evidence="2" id="KW-0812">Transmembrane</keyword>
<dbReference type="Proteomes" id="UP000244956">
    <property type="component" value="Unassembled WGS sequence"/>
</dbReference>
<reference evidence="4 5" key="1">
    <citation type="submission" date="2018-05" db="EMBL/GenBank/DDBJ databases">
        <title>Marinilabilia rubrum sp. nov., isolated from saltern sediment.</title>
        <authorList>
            <person name="Zhang R."/>
        </authorList>
    </citation>
    <scope>NUCLEOTIDE SEQUENCE [LARGE SCALE GENOMIC DNA]</scope>
    <source>
        <strain evidence="4 5">WTE16</strain>
    </source>
</reference>
<comment type="similarity">
    <text evidence="1">Belongs to the bacterial sugar transferase family.</text>
</comment>
<dbReference type="OrthoDB" id="9808602at2"/>
<keyword evidence="5" id="KW-1185">Reference proteome</keyword>
<sequence length="202" mass="23930">MIKRGFDIFGALMLLIIALIPMVIISVFILVDSGRPVFFIQQRMGRFERPFWMIKFRTMGVLKTARYGSFDAGDNSRVTRTGRFLREFKLDELPQLFNVLKGDMSLVGPRPEIKEWTEVYHDRWEKVLQVRPGITDNASMQFRNEERILTNIKNPISYYREVILPYKLSLYEAYVKNNNFFSDLMIILRTIRVLFYRENAPL</sequence>
<dbReference type="PANTHER" id="PTHR30576">
    <property type="entry name" value="COLANIC BIOSYNTHESIS UDP-GLUCOSE LIPID CARRIER TRANSFERASE"/>
    <property type="match status" value="1"/>
</dbReference>
<accession>A0A2U2B4M4</accession>
<evidence type="ECO:0000313" key="4">
    <source>
        <dbReference type="EMBL" id="PWD98018.1"/>
    </source>
</evidence>
<evidence type="ECO:0000313" key="5">
    <source>
        <dbReference type="Proteomes" id="UP000244956"/>
    </source>
</evidence>
<dbReference type="Pfam" id="PF02397">
    <property type="entry name" value="Bac_transf"/>
    <property type="match status" value="1"/>
</dbReference>
<proteinExistence type="inferred from homology"/>
<dbReference type="RefSeq" id="WP_109265800.1">
    <property type="nucleotide sequence ID" value="NZ_QEWP01000020.1"/>
</dbReference>
<dbReference type="PANTHER" id="PTHR30576:SF20">
    <property type="entry name" value="QUINOVOSAMINEPHOSPHOTRANSFERAE-RELATED"/>
    <property type="match status" value="1"/>
</dbReference>
<evidence type="ECO:0000259" key="3">
    <source>
        <dbReference type="Pfam" id="PF02397"/>
    </source>
</evidence>
<feature type="domain" description="Bacterial sugar transferase" evidence="3">
    <location>
        <begin position="3"/>
        <end position="195"/>
    </location>
</feature>
<feature type="transmembrane region" description="Helical" evidence="2">
    <location>
        <begin position="12"/>
        <end position="31"/>
    </location>
</feature>
<evidence type="ECO:0000256" key="1">
    <source>
        <dbReference type="ARBA" id="ARBA00006464"/>
    </source>
</evidence>
<protein>
    <recommendedName>
        <fullName evidence="3">Bacterial sugar transferase domain-containing protein</fullName>
    </recommendedName>
</protein>
<dbReference type="EMBL" id="QEWP01000020">
    <property type="protein sequence ID" value="PWD98018.1"/>
    <property type="molecule type" value="Genomic_DNA"/>
</dbReference>
<evidence type="ECO:0000256" key="2">
    <source>
        <dbReference type="SAM" id="Phobius"/>
    </source>
</evidence>
<keyword evidence="2" id="KW-1133">Transmembrane helix</keyword>
<gene>
    <name evidence="4" type="ORF">DDZ16_17600</name>
</gene>
<comment type="caution">
    <text evidence="4">The sequence shown here is derived from an EMBL/GenBank/DDBJ whole genome shotgun (WGS) entry which is preliminary data.</text>
</comment>
<dbReference type="AlphaFoldDB" id="A0A2U2B4M4"/>
<dbReference type="InterPro" id="IPR003362">
    <property type="entry name" value="Bact_transf"/>
</dbReference>
<organism evidence="4 5">
    <name type="scientific">Marinilabilia rubra</name>
    <dbReference type="NCBI Taxonomy" id="2162893"/>
    <lineage>
        <taxon>Bacteria</taxon>
        <taxon>Pseudomonadati</taxon>
        <taxon>Bacteroidota</taxon>
        <taxon>Bacteroidia</taxon>
        <taxon>Marinilabiliales</taxon>
        <taxon>Marinilabiliaceae</taxon>
        <taxon>Marinilabilia</taxon>
    </lineage>
</organism>